<protein>
    <submittedName>
        <fullName evidence="1">Uncharacterized protein</fullName>
    </submittedName>
</protein>
<dbReference type="EnsemblMetazoa" id="PPA37854.1">
    <property type="protein sequence ID" value="PPA37854.1"/>
    <property type="gene ID" value="WBGene00276223"/>
</dbReference>
<name>A0A2A6CSF7_PRIPA</name>
<reference evidence="1" key="2">
    <citation type="submission" date="2022-06" db="UniProtKB">
        <authorList>
            <consortium name="EnsemblMetazoa"/>
        </authorList>
    </citation>
    <scope>IDENTIFICATION</scope>
    <source>
        <strain evidence="1">PS312</strain>
    </source>
</reference>
<dbReference type="AlphaFoldDB" id="A0A2A6CSF7"/>
<organism evidence="1 2">
    <name type="scientific">Pristionchus pacificus</name>
    <name type="common">Parasitic nematode worm</name>
    <dbReference type="NCBI Taxonomy" id="54126"/>
    <lineage>
        <taxon>Eukaryota</taxon>
        <taxon>Metazoa</taxon>
        <taxon>Ecdysozoa</taxon>
        <taxon>Nematoda</taxon>
        <taxon>Chromadorea</taxon>
        <taxon>Rhabditida</taxon>
        <taxon>Rhabditina</taxon>
        <taxon>Diplogasteromorpha</taxon>
        <taxon>Diplogasteroidea</taxon>
        <taxon>Neodiplogasteridae</taxon>
        <taxon>Pristionchus</taxon>
    </lineage>
</organism>
<accession>A0A8R1YS26</accession>
<dbReference type="Proteomes" id="UP000005239">
    <property type="component" value="Unassembled WGS sequence"/>
</dbReference>
<proteinExistence type="predicted"/>
<evidence type="ECO:0000313" key="1">
    <source>
        <dbReference type="EnsemblMetazoa" id="PPA37854.1"/>
    </source>
</evidence>
<accession>A0A2A6CSF7</accession>
<keyword evidence="2" id="KW-1185">Reference proteome</keyword>
<gene>
    <name evidence="1" type="primary">WBGene00276223</name>
</gene>
<evidence type="ECO:0000313" key="2">
    <source>
        <dbReference type="Proteomes" id="UP000005239"/>
    </source>
</evidence>
<reference evidence="2" key="1">
    <citation type="journal article" date="2008" name="Nat. Genet.">
        <title>The Pristionchus pacificus genome provides a unique perspective on nematode lifestyle and parasitism.</title>
        <authorList>
            <person name="Dieterich C."/>
            <person name="Clifton S.W."/>
            <person name="Schuster L.N."/>
            <person name="Chinwalla A."/>
            <person name="Delehaunty K."/>
            <person name="Dinkelacker I."/>
            <person name="Fulton L."/>
            <person name="Fulton R."/>
            <person name="Godfrey J."/>
            <person name="Minx P."/>
            <person name="Mitreva M."/>
            <person name="Roeseler W."/>
            <person name="Tian H."/>
            <person name="Witte H."/>
            <person name="Yang S.P."/>
            <person name="Wilson R.K."/>
            <person name="Sommer R.J."/>
        </authorList>
    </citation>
    <scope>NUCLEOTIDE SEQUENCE [LARGE SCALE GENOMIC DNA]</scope>
    <source>
        <strain evidence="2">PS312</strain>
    </source>
</reference>
<sequence length="197" mass="22693">MRVSTFLPLHSFHQQGASNFLLDSETVEELASALGDITADCVLFRQLVFPEGNALEQILTTSRFGKLLVQLNPSVIKSYPEDRDVRLMVFDEQFLVRYGGRKDASLIVYTDKNQAKSSDARFHLSDTNWSIIAQYKQLFMRTLIYHLEPNWGHIVRVDTRKYAYFAIESLGENPYLMGASFYENWSVEGREAKNRPI</sequence>